<evidence type="ECO:0000256" key="1">
    <source>
        <dbReference type="ARBA" id="ARBA00006432"/>
    </source>
</evidence>
<evidence type="ECO:0000259" key="6">
    <source>
        <dbReference type="Pfam" id="PF13193"/>
    </source>
</evidence>
<keyword evidence="4" id="KW-0443">Lipid metabolism</keyword>
<dbReference type="InterPro" id="IPR042099">
    <property type="entry name" value="ANL_N_sf"/>
</dbReference>
<evidence type="ECO:0000259" key="5">
    <source>
        <dbReference type="Pfam" id="PF00501"/>
    </source>
</evidence>
<dbReference type="GeneID" id="48277617"/>
<dbReference type="InterPro" id="IPR025110">
    <property type="entry name" value="AMP-bd_C"/>
</dbReference>
<dbReference type="GO" id="GO:0006631">
    <property type="term" value="P:fatty acid metabolic process"/>
    <property type="evidence" value="ECO:0007669"/>
    <property type="project" value="UniProtKB-KW"/>
</dbReference>
<dbReference type="EC" id="6.2.1.-" evidence="8"/>
<accession>A0A2S0K2N5</accession>
<keyword evidence="3" id="KW-0276">Fatty acid metabolism</keyword>
<dbReference type="FunFam" id="3.30.300.30:FF:000008">
    <property type="entry name" value="2,3-dihydroxybenzoate-AMP ligase"/>
    <property type="match status" value="1"/>
</dbReference>
<dbReference type="EMBL" id="CP019980">
    <property type="protein sequence ID" value="AVK97588.1"/>
    <property type="molecule type" value="Genomic_DNA"/>
</dbReference>
<evidence type="ECO:0000313" key="9">
    <source>
        <dbReference type="Proteomes" id="UP000238825"/>
    </source>
</evidence>
<feature type="domain" description="AMP-dependent synthetase/ligase" evidence="5">
    <location>
        <begin position="35"/>
        <end position="398"/>
    </location>
</feature>
<dbReference type="InterPro" id="IPR000873">
    <property type="entry name" value="AMP-dep_synth/lig_dom"/>
</dbReference>
<dbReference type="PANTHER" id="PTHR43859:SF4">
    <property type="entry name" value="BUTANOATE--COA LIGASE AAE1-RELATED"/>
    <property type="match status" value="1"/>
</dbReference>
<reference evidence="8 10" key="2">
    <citation type="submission" date="2018-06" db="EMBL/GenBank/DDBJ databases">
        <authorList>
            <consortium name="Pathogen Informatics"/>
            <person name="Doyle S."/>
        </authorList>
    </citation>
    <scope>NUCLEOTIDE SEQUENCE [LARGE SCALE GENOMIC DNA]</scope>
    <source>
        <strain evidence="8 10">NCTC10338</strain>
    </source>
</reference>
<dbReference type="Pfam" id="PF13193">
    <property type="entry name" value="AMP-binding_C"/>
    <property type="match status" value="1"/>
</dbReference>
<protein>
    <submittedName>
        <fullName evidence="8">AMP-dependent synthetase and ligase</fullName>
        <ecNumber evidence="8">6.2.1.-</ecNumber>
    </submittedName>
    <submittedName>
        <fullName evidence="7">Fatty-acid--CoA ligase</fullName>
    </submittedName>
</protein>
<gene>
    <name evidence="8" type="primary">fadK</name>
    <name evidence="7" type="ORF">LS41612_15555</name>
    <name evidence="8" type="ORF">NCTC10338_01577</name>
</gene>
<dbReference type="SUPFAM" id="SSF56801">
    <property type="entry name" value="Acetyl-CoA synthetase-like"/>
    <property type="match status" value="1"/>
</dbReference>
<dbReference type="Gene3D" id="3.40.50.12780">
    <property type="entry name" value="N-terminal domain of ligase-like"/>
    <property type="match status" value="1"/>
</dbReference>
<name>A0A2S0K2N5_LYSSH</name>
<dbReference type="InterPro" id="IPR045851">
    <property type="entry name" value="AMP-bd_C_sf"/>
</dbReference>
<dbReference type="EMBL" id="UFSZ01000001">
    <property type="protein sequence ID" value="SUV16498.1"/>
    <property type="molecule type" value="Genomic_DNA"/>
</dbReference>
<evidence type="ECO:0000313" key="7">
    <source>
        <dbReference type="EMBL" id="AVK97588.1"/>
    </source>
</evidence>
<dbReference type="RefSeq" id="WP_024364275.1">
    <property type="nucleotide sequence ID" value="NZ_BJNS01000016.1"/>
</dbReference>
<evidence type="ECO:0000313" key="10">
    <source>
        <dbReference type="Proteomes" id="UP000255295"/>
    </source>
</evidence>
<dbReference type="Pfam" id="PF00501">
    <property type="entry name" value="AMP-binding"/>
    <property type="match status" value="1"/>
</dbReference>
<keyword evidence="2 7" id="KW-0436">Ligase</keyword>
<reference evidence="7 9" key="1">
    <citation type="submission" date="2017-03" db="EMBL/GenBank/DDBJ databases">
        <title>The whole genome sequencing and assembly of Lysinibacillus sphaericus DSM 28T strain.</title>
        <authorList>
            <person name="Lee Y.-J."/>
            <person name="Yi H."/>
            <person name="Bahn Y.-S."/>
            <person name="Kim J.F."/>
            <person name="Lee D.-W."/>
        </authorList>
    </citation>
    <scope>NUCLEOTIDE SEQUENCE [LARGE SCALE GENOMIC DNA]</scope>
    <source>
        <strain evidence="7 9">DSM 28</strain>
    </source>
</reference>
<dbReference type="AlphaFoldDB" id="A0A2S0K2N5"/>
<comment type="similarity">
    <text evidence="1">Belongs to the ATP-dependent AMP-binding enzyme family.</text>
</comment>
<dbReference type="CDD" id="cd12119">
    <property type="entry name" value="ttLC_FACS_AlkK_like"/>
    <property type="match status" value="1"/>
</dbReference>
<feature type="domain" description="AMP-binding enzyme C-terminal" evidence="6">
    <location>
        <begin position="447"/>
        <end position="524"/>
    </location>
</feature>
<dbReference type="Proteomes" id="UP000255295">
    <property type="component" value="Unassembled WGS sequence"/>
</dbReference>
<organism evidence="7 9">
    <name type="scientific">Lysinibacillus sphaericus</name>
    <name type="common">Bacillus sphaericus</name>
    <dbReference type="NCBI Taxonomy" id="1421"/>
    <lineage>
        <taxon>Bacteria</taxon>
        <taxon>Bacillati</taxon>
        <taxon>Bacillota</taxon>
        <taxon>Bacilli</taxon>
        <taxon>Bacillales</taxon>
        <taxon>Bacillaceae</taxon>
        <taxon>Lysinibacillus</taxon>
    </lineage>
</organism>
<dbReference type="Proteomes" id="UP000238825">
    <property type="component" value="Chromosome"/>
</dbReference>
<dbReference type="NCBIfam" id="NF004837">
    <property type="entry name" value="PRK06187.1"/>
    <property type="match status" value="1"/>
</dbReference>
<dbReference type="PANTHER" id="PTHR43859">
    <property type="entry name" value="ACYL-ACTIVATING ENZYME"/>
    <property type="match status" value="1"/>
</dbReference>
<evidence type="ECO:0000256" key="3">
    <source>
        <dbReference type="ARBA" id="ARBA00022832"/>
    </source>
</evidence>
<proteinExistence type="inferred from homology"/>
<sequence>MHMMDTPLLLTSFLSRAERFFHAKKIYSRTSPTTIHEFTYKEFAIRTRKLADALTTLGMDRGIKVGTFAWNHHRHLEAYFAVPCAGAVLHMINIRLAPEHIVYVINHAEDEILLIDENLVPVIAPIVSQLKTVKYFIVMGDAVELQNSLLPNALSYEELLAEASGDFEFPDDIEENAPAGMCYTSATTGMPKGVVYTHRSIVLHSITAGLSDSIAICERDVVLPVVPMFHANAWGLPFASVLFGATQVLPGPMFTPQLLADLIEQYKVTLTAGVPTIWLGVLQAQRQQPRDLSSLRSIICGGSASPIGLVRGFEEEQKIPYFTGYGMTETSPLVSLSTYLSHMEHYTTDEKMHVRTTQGITMPLLDMRIVNEHGEVPWDGKTMGEITIRGPWIASEYYKDERTAEAFKDGWLYTGDIAVMTPDGYIKITDRTKDLIKSGGEWISSVELENALMTHPKVFEAAVVAIPHEKWLERPLACVVPKPEYKDSITKEELLDSLRTQFHKTWIPDDVVFLDEVPKTSVGKFMKAKLRENLKDYRVKI</sequence>
<evidence type="ECO:0000313" key="8">
    <source>
        <dbReference type="EMBL" id="SUV16498.1"/>
    </source>
</evidence>
<dbReference type="Gene3D" id="3.30.300.30">
    <property type="match status" value="1"/>
</dbReference>
<evidence type="ECO:0000256" key="4">
    <source>
        <dbReference type="ARBA" id="ARBA00023098"/>
    </source>
</evidence>
<evidence type="ECO:0000256" key="2">
    <source>
        <dbReference type="ARBA" id="ARBA00022598"/>
    </source>
</evidence>
<dbReference type="GO" id="GO:0016874">
    <property type="term" value="F:ligase activity"/>
    <property type="evidence" value="ECO:0007669"/>
    <property type="project" value="UniProtKB-KW"/>
</dbReference>